<feature type="transmembrane region" description="Helical" evidence="2">
    <location>
        <begin position="265"/>
        <end position="285"/>
    </location>
</feature>
<feature type="transmembrane region" description="Helical" evidence="2">
    <location>
        <begin position="195"/>
        <end position="219"/>
    </location>
</feature>
<feature type="transmembrane region" description="Helical" evidence="2">
    <location>
        <begin position="169"/>
        <end position="188"/>
    </location>
</feature>
<reference evidence="3 4" key="1">
    <citation type="submission" date="2024-04" db="EMBL/GenBank/DDBJ databases">
        <title>Tritrichomonas musculus Genome.</title>
        <authorList>
            <person name="Alves-Ferreira E."/>
            <person name="Grigg M."/>
            <person name="Lorenzi H."/>
            <person name="Galac M."/>
        </authorList>
    </citation>
    <scope>NUCLEOTIDE SEQUENCE [LARGE SCALE GENOMIC DNA]</scope>
    <source>
        <strain evidence="3 4">EAF2021</strain>
    </source>
</reference>
<name>A0ABR2K643_9EUKA</name>
<evidence type="ECO:0000256" key="2">
    <source>
        <dbReference type="SAM" id="Phobius"/>
    </source>
</evidence>
<feature type="region of interest" description="Disordered" evidence="1">
    <location>
        <begin position="83"/>
        <end position="102"/>
    </location>
</feature>
<keyword evidence="4" id="KW-1185">Reference proteome</keyword>
<accession>A0ABR2K643</accession>
<evidence type="ECO:0000256" key="1">
    <source>
        <dbReference type="SAM" id="MobiDB-lite"/>
    </source>
</evidence>
<feature type="transmembrane region" description="Helical" evidence="2">
    <location>
        <begin position="12"/>
        <end position="32"/>
    </location>
</feature>
<evidence type="ECO:0008006" key="5">
    <source>
        <dbReference type="Google" id="ProtNLM"/>
    </source>
</evidence>
<protein>
    <recommendedName>
        <fullName evidence="5">Transmembrane protein</fullName>
    </recommendedName>
</protein>
<evidence type="ECO:0000313" key="4">
    <source>
        <dbReference type="Proteomes" id="UP001470230"/>
    </source>
</evidence>
<keyword evidence="2" id="KW-0472">Membrane</keyword>
<organism evidence="3 4">
    <name type="scientific">Tritrichomonas musculus</name>
    <dbReference type="NCBI Taxonomy" id="1915356"/>
    <lineage>
        <taxon>Eukaryota</taxon>
        <taxon>Metamonada</taxon>
        <taxon>Parabasalia</taxon>
        <taxon>Tritrichomonadida</taxon>
        <taxon>Tritrichomonadidae</taxon>
        <taxon>Tritrichomonas</taxon>
    </lineage>
</organism>
<keyword evidence="2" id="KW-1133">Transmembrane helix</keyword>
<dbReference type="Proteomes" id="UP001470230">
    <property type="component" value="Unassembled WGS sequence"/>
</dbReference>
<gene>
    <name evidence="3" type="ORF">M9Y10_042019</name>
</gene>
<evidence type="ECO:0000313" key="3">
    <source>
        <dbReference type="EMBL" id="KAK8886555.1"/>
    </source>
</evidence>
<dbReference type="EMBL" id="JAPFFF010000007">
    <property type="protein sequence ID" value="KAK8886555.1"/>
    <property type="molecule type" value="Genomic_DNA"/>
</dbReference>
<proteinExistence type="predicted"/>
<feature type="transmembrane region" description="Helical" evidence="2">
    <location>
        <begin position="60"/>
        <end position="77"/>
    </location>
</feature>
<comment type="caution">
    <text evidence="3">The sequence shown here is derived from an EMBL/GenBank/DDBJ whole genome shotgun (WGS) entry which is preliminary data.</text>
</comment>
<keyword evidence="2" id="KW-0812">Transmembrane</keyword>
<feature type="transmembrane region" description="Helical" evidence="2">
    <location>
        <begin position="129"/>
        <end position="149"/>
    </location>
</feature>
<sequence length="289" mass="33828">MPTTIKNTVFIWLEVVLMLVVNLAVMFALLFLNSPKFGKFIQPLFISLFITSTICHRNHSYTSFFFMFLFTIFDSLIPESHKSNGQKDLSEQENDDNQEGQAETIEANQDVQADATEQNQSFFEKLGSINLVTAFLILFVCFSYVDTAISDNRSYRYNYDDNKIVINPLFSRLFLYATYQFIYGVFVLNDEPPRWLYLFYMIPLAVLYPISAFCAYYVAATNYQLHFQAVPYEYMRSALQMFYTFKMLQQFIQNCKGEGELKNKIINIVIYAIGFLWVCFLLGIYRMNN</sequence>